<dbReference type="InterPro" id="IPR017926">
    <property type="entry name" value="GATASE"/>
</dbReference>
<protein>
    <recommendedName>
        <fullName evidence="1">anthranilate synthase</fullName>
        <ecNumber evidence="1">4.1.3.27</ecNumber>
    </recommendedName>
</protein>
<evidence type="ECO:0000313" key="8">
    <source>
        <dbReference type="Proteomes" id="UP000633601"/>
    </source>
</evidence>
<evidence type="ECO:0000259" key="5">
    <source>
        <dbReference type="Pfam" id="PF00117"/>
    </source>
</evidence>
<evidence type="ECO:0000313" key="7">
    <source>
        <dbReference type="EMBL" id="MBD7999098.1"/>
    </source>
</evidence>
<reference evidence="7 8" key="1">
    <citation type="submission" date="2020-08" db="EMBL/GenBank/DDBJ databases">
        <title>A Genomic Blueprint of the Chicken Gut Microbiome.</title>
        <authorList>
            <person name="Gilroy R."/>
            <person name="Ravi A."/>
            <person name="Getino M."/>
            <person name="Pursley I."/>
            <person name="Horton D.L."/>
            <person name="Alikhan N.-F."/>
            <person name="Baker D."/>
            <person name="Gharbi K."/>
            <person name="Hall N."/>
            <person name="Watson M."/>
            <person name="Adriaenssens E.M."/>
            <person name="Foster-Nyarko E."/>
            <person name="Jarju S."/>
            <person name="Secka A."/>
            <person name="Antonio M."/>
            <person name="Oren A."/>
            <person name="Chaudhuri R."/>
            <person name="La Ragione R.M."/>
            <person name="Hildebrand F."/>
            <person name="Pallen M.J."/>
        </authorList>
    </citation>
    <scope>NUCLEOTIDE SEQUENCE [LARGE SCALE GENOMIC DNA]</scope>
    <source>
        <strain evidence="7 8">Sa2CUA8</strain>
    </source>
</reference>
<dbReference type="InterPro" id="IPR019999">
    <property type="entry name" value="Anth_synth_I-like"/>
</dbReference>
<dbReference type="PANTHER" id="PTHR11236:SF49">
    <property type="entry name" value="ANTHRANILATE SYNTHASE COMPONENT 1"/>
    <property type="match status" value="1"/>
</dbReference>
<keyword evidence="8" id="KW-1185">Reference proteome</keyword>
<dbReference type="PRINTS" id="PR00096">
    <property type="entry name" value="GATASE"/>
</dbReference>
<feature type="domain" description="Chorismate-utilising enzyme C-terminal" evidence="6">
    <location>
        <begin position="106"/>
        <end position="362"/>
    </location>
</feature>
<evidence type="ECO:0000256" key="3">
    <source>
        <dbReference type="ARBA" id="ARBA00023239"/>
    </source>
</evidence>
<dbReference type="PRINTS" id="PR00097">
    <property type="entry name" value="ANTSNTHASEII"/>
</dbReference>
<dbReference type="CDD" id="cd01743">
    <property type="entry name" value="GATase1_Anthranilate_Synthase"/>
    <property type="match status" value="1"/>
</dbReference>
<feature type="domain" description="Glutamine amidotransferase" evidence="5">
    <location>
        <begin position="413"/>
        <end position="590"/>
    </location>
</feature>
<comment type="caution">
    <text evidence="7">The sequence shown here is derived from an EMBL/GenBank/DDBJ whole genome shotgun (WGS) entry which is preliminary data.</text>
</comment>
<comment type="catalytic activity">
    <reaction evidence="4">
        <text>chorismate + L-glutamine = anthranilate + pyruvate + L-glutamate + H(+)</text>
        <dbReference type="Rhea" id="RHEA:21732"/>
        <dbReference type="ChEBI" id="CHEBI:15361"/>
        <dbReference type="ChEBI" id="CHEBI:15378"/>
        <dbReference type="ChEBI" id="CHEBI:16567"/>
        <dbReference type="ChEBI" id="CHEBI:29748"/>
        <dbReference type="ChEBI" id="CHEBI:29985"/>
        <dbReference type="ChEBI" id="CHEBI:58359"/>
        <dbReference type="EC" id="4.1.3.27"/>
    </reaction>
</comment>
<dbReference type="Pfam" id="PF00425">
    <property type="entry name" value="Chorismate_bind"/>
    <property type="match status" value="1"/>
</dbReference>
<sequence>MRTSTSDSFALIMKDGVVHHYTGDSVLFDDIEQAQSETGELLLAVPFRQALRGGRPTSPAERSAREHVSAIRVRGHEEMLAENFLQAGTSSAIELLDGHFEVDDVEFAQRVRSVVENEIRAGHGSNFVLHRTYRGRVALRSVETEMSIYRSLLQAESGAYWTFLVHFPDHSLIGASPEMHLRRDPDRLTTMNPISGTYRYPRGGPDERSLRAFLQDPKERNELYMVVDEELKIMSDLCDERPWISGPRLRFMSSLAHTEYFVHGHSSLPWSSAIRRSLVAPTILGSPLESAFRMAARNDLSARNYLGGVLAHVSGQGDESFDSAILIRTACLEESGEVSIPIGSTIVRDSDPTLEAAETTAKASGVLAAFSRLDGTALEALAQEFLEQRTDEVADFWNHTAGASSSLRMTKAVVIDHEDRFTGMLAAHLRSMGLQVSVIAGPPTEAQLDDADLLVLGPGPGDPNDEADARIAAARELARWAVVTRRIPTLAVCLSHQLVCRELGLAVRRLPQPNQGSQREINFFGERVRLGFYNSFSAYAEPGSAHDLEVAADATTGEVHAIRADGLIGLQFHPESILSVDGAKVLRRSVASLLAPTSSPLWQTAAGLDLDLQTPMRPAVI</sequence>
<evidence type="ECO:0000256" key="1">
    <source>
        <dbReference type="ARBA" id="ARBA00012266"/>
    </source>
</evidence>
<dbReference type="Pfam" id="PF00117">
    <property type="entry name" value="GATase"/>
    <property type="match status" value="1"/>
</dbReference>
<accession>A0ABR8V2T3</accession>
<dbReference type="InterPro" id="IPR029062">
    <property type="entry name" value="Class_I_gatase-like"/>
</dbReference>
<evidence type="ECO:0000259" key="6">
    <source>
        <dbReference type="Pfam" id="PF00425"/>
    </source>
</evidence>
<proteinExistence type="predicted"/>
<dbReference type="InterPro" id="IPR015890">
    <property type="entry name" value="Chorismate_C"/>
</dbReference>
<gene>
    <name evidence="7" type="ORF">H9640_11085</name>
</gene>
<dbReference type="EC" id="4.1.3.27" evidence="1"/>
<dbReference type="InterPro" id="IPR006221">
    <property type="entry name" value="TrpG/PapA_dom"/>
</dbReference>
<dbReference type="PANTHER" id="PTHR11236">
    <property type="entry name" value="AMINOBENZOATE/ANTHRANILATE SYNTHASE"/>
    <property type="match status" value="1"/>
</dbReference>
<keyword evidence="3" id="KW-0456">Lyase</keyword>
<dbReference type="SUPFAM" id="SSF52317">
    <property type="entry name" value="Class I glutamine amidotransferase-like"/>
    <property type="match status" value="1"/>
</dbReference>
<evidence type="ECO:0000256" key="2">
    <source>
        <dbReference type="ARBA" id="ARBA00022962"/>
    </source>
</evidence>
<dbReference type="RefSeq" id="WP_191790779.1">
    <property type="nucleotide sequence ID" value="NZ_JACSQE010000008.1"/>
</dbReference>
<dbReference type="Proteomes" id="UP000633601">
    <property type="component" value="Unassembled WGS sequence"/>
</dbReference>
<dbReference type="PROSITE" id="PS51273">
    <property type="entry name" value="GATASE_TYPE_1"/>
    <property type="match status" value="1"/>
</dbReference>
<dbReference type="Gene3D" id="3.60.120.10">
    <property type="entry name" value="Anthranilate synthase"/>
    <property type="match status" value="1"/>
</dbReference>
<dbReference type="EMBL" id="JACSQE010000008">
    <property type="protein sequence ID" value="MBD7999098.1"/>
    <property type="molecule type" value="Genomic_DNA"/>
</dbReference>
<dbReference type="Gene3D" id="3.40.50.880">
    <property type="match status" value="1"/>
</dbReference>
<name>A0ABR8V2T3_9CELL</name>
<dbReference type="SUPFAM" id="SSF56322">
    <property type="entry name" value="ADC synthase"/>
    <property type="match status" value="1"/>
</dbReference>
<dbReference type="InterPro" id="IPR005801">
    <property type="entry name" value="ADC_synthase"/>
</dbReference>
<organism evidence="7 8">
    <name type="scientific">Oerskovia gallyi</name>
    <dbReference type="NCBI Taxonomy" id="2762226"/>
    <lineage>
        <taxon>Bacteria</taxon>
        <taxon>Bacillati</taxon>
        <taxon>Actinomycetota</taxon>
        <taxon>Actinomycetes</taxon>
        <taxon>Micrococcales</taxon>
        <taxon>Cellulomonadaceae</taxon>
        <taxon>Oerskovia</taxon>
    </lineage>
</organism>
<keyword evidence="2" id="KW-0315">Glutamine amidotransferase</keyword>
<evidence type="ECO:0000256" key="4">
    <source>
        <dbReference type="ARBA" id="ARBA00047683"/>
    </source>
</evidence>